<evidence type="ECO:0000259" key="6">
    <source>
        <dbReference type="Pfam" id="PF00441"/>
    </source>
</evidence>
<dbReference type="EMBL" id="WTVN01000025">
    <property type="protein sequence ID" value="NMG45123.1"/>
    <property type="molecule type" value="Genomic_DNA"/>
</dbReference>
<proteinExistence type="inferred from homology"/>
<evidence type="ECO:0000256" key="3">
    <source>
        <dbReference type="ARBA" id="ARBA00022630"/>
    </source>
</evidence>
<comment type="cofactor">
    <cofactor evidence="1 5">
        <name>FAD</name>
        <dbReference type="ChEBI" id="CHEBI:57692"/>
    </cofactor>
</comment>
<evidence type="ECO:0000259" key="7">
    <source>
        <dbReference type="Pfam" id="PF02770"/>
    </source>
</evidence>
<comment type="similarity">
    <text evidence="2 5">Belongs to the acyl-CoA dehydrogenase family.</text>
</comment>
<keyword evidence="5" id="KW-0560">Oxidoreductase</keyword>
<organism evidence="9 10">
    <name type="scientific">Aromatoleum toluvorans</name>
    <dbReference type="NCBI Taxonomy" id="92002"/>
    <lineage>
        <taxon>Bacteria</taxon>
        <taxon>Pseudomonadati</taxon>
        <taxon>Pseudomonadota</taxon>
        <taxon>Betaproteobacteria</taxon>
        <taxon>Rhodocyclales</taxon>
        <taxon>Rhodocyclaceae</taxon>
        <taxon>Aromatoleum</taxon>
    </lineage>
</organism>
<dbReference type="Proteomes" id="UP000623795">
    <property type="component" value="Unassembled WGS sequence"/>
</dbReference>
<evidence type="ECO:0000256" key="5">
    <source>
        <dbReference type="RuleBase" id="RU362125"/>
    </source>
</evidence>
<keyword evidence="3 5" id="KW-0285">Flavoprotein</keyword>
<name>A0ABX1Q0B1_9RHOO</name>
<dbReference type="SUPFAM" id="SSF56645">
    <property type="entry name" value="Acyl-CoA dehydrogenase NM domain-like"/>
    <property type="match status" value="1"/>
</dbReference>
<gene>
    <name evidence="9" type="ORF">GPA22_15445</name>
</gene>
<dbReference type="PANTHER" id="PTHR43884:SF12">
    <property type="entry name" value="ISOVALERYL-COA DEHYDROGENASE, MITOCHONDRIAL-RELATED"/>
    <property type="match status" value="1"/>
</dbReference>
<dbReference type="Gene3D" id="2.40.110.10">
    <property type="entry name" value="Butyryl-CoA Dehydrogenase, subunit A, domain 2"/>
    <property type="match status" value="1"/>
</dbReference>
<keyword evidence="4 5" id="KW-0274">FAD</keyword>
<protein>
    <submittedName>
        <fullName evidence="9">Acyl-CoA dehydrogenase</fullName>
    </submittedName>
</protein>
<dbReference type="RefSeq" id="WP_169256969.1">
    <property type="nucleotide sequence ID" value="NZ_WTVN01000025.1"/>
</dbReference>
<comment type="caution">
    <text evidence="9">The sequence shown here is derived from an EMBL/GenBank/DDBJ whole genome shotgun (WGS) entry which is preliminary data.</text>
</comment>
<sequence length="378" mass="40759">MEFQLNQEQREIRELARRFAEREIVPRAAEADRSKTFPFEVHERAQQLGLLGINLPESVGGGGLGCLELVLVTEAFCRGCLGIGTALCVNALATEPILIAGTEAQRARYLGAAAGGALASFAMTEPEAGSDVAGIRTRAERVAGGHVLTGSKIWISNANHAEFFVVFAKTAPDAGHRGMTAFIVPRGSTGLSVGEPLGKLGQRAAPTCEVFLDRVFVPDDLRLGEEGGGFALAMAVFDRSRPMVAAFGVGLIERCIDEALAYATERRSMGRRLIEHQAVAHKLAGMRMRLEAARLLAYQAAWLADQGRPNTIEASIAKTFAADAAMWAATEAVQIHGGMGYSTEYPVEKLFRDAKVLQIYEGTSEIQRNIIAREMQRA</sequence>
<dbReference type="SUPFAM" id="SSF47203">
    <property type="entry name" value="Acyl-CoA dehydrogenase C-terminal domain-like"/>
    <property type="match status" value="1"/>
</dbReference>
<evidence type="ECO:0000313" key="10">
    <source>
        <dbReference type="Proteomes" id="UP000623795"/>
    </source>
</evidence>
<keyword evidence="10" id="KW-1185">Reference proteome</keyword>
<feature type="domain" description="Acyl-CoA dehydrogenase/oxidase C-terminal" evidence="6">
    <location>
        <begin position="227"/>
        <end position="375"/>
    </location>
</feature>
<evidence type="ECO:0000256" key="2">
    <source>
        <dbReference type="ARBA" id="ARBA00009347"/>
    </source>
</evidence>
<reference evidence="9 10" key="1">
    <citation type="submission" date="2019-12" db="EMBL/GenBank/DDBJ databases">
        <title>Comparative genomics gives insights into the taxonomy of the Azoarcus-Aromatoleum group and reveals separate origins of nif in the plant-associated Azoarcus and non-plant-associated Aromatoleum sub-groups.</title>
        <authorList>
            <person name="Lafos M."/>
            <person name="Maluk M."/>
            <person name="Batista M."/>
            <person name="Junghare M."/>
            <person name="Carmona M."/>
            <person name="Faoro H."/>
            <person name="Cruz L.M."/>
            <person name="Battistoni F."/>
            <person name="De Souza E."/>
            <person name="Pedrosa F."/>
            <person name="Chen W.-M."/>
            <person name="Poole P.S."/>
            <person name="Dixon R.A."/>
            <person name="James E.K."/>
        </authorList>
    </citation>
    <scope>NUCLEOTIDE SEQUENCE [LARGE SCALE GENOMIC DNA]</scope>
    <source>
        <strain evidence="9 10">Td21</strain>
    </source>
</reference>
<dbReference type="InterPro" id="IPR046373">
    <property type="entry name" value="Acyl-CoA_Oxase/DH_mid-dom_sf"/>
</dbReference>
<dbReference type="InterPro" id="IPR006089">
    <property type="entry name" value="Acyl-CoA_DH_CS"/>
</dbReference>
<dbReference type="PANTHER" id="PTHR43884">
    <property type="entry name" value="ACYL-COA DEHYDROGENASE"/>
    <property type="match status" value="1"/>
</dbReference>
<dbReference type="InterPro" id="IPR037069">
    <property type="entry name" value="AcylCoA_DH/ox_N_sf"/>
</dbReference>
<dbReference type="PIRSF" id="PIRSF016578">
    <property type="entry name" value="HsaA"/>
    <property type="match status" value="1"/>
</dbReference>
<dbReference type="Pfam" id="PF02770">
    <property type="entry name" value="Acyl-CoA_dh_M"/>
    <property type="match status" value="1"/>
</dbReference>
<dbReference type="InterPro" id="IPR009100">
    <property type="entry name" value="AcylCoA_DH/oxidase_NM_dom_sf"/>
</dbReference>
<accession>A0ABX1Q0B1</accession>
<dbReference type="InterPro" id="IPR006091">
    <property type="entry name" value="Acyl-CoA_Oxase/DH_mid-dom"/>
</dbReference>
<dbReference type="PROSITE" id="PS00072">
    <property type="entry name" value="ACYL_COA_DH_1"/>
    <property type="match status" value="1"/>
</dbReference>
<dbReference type="Gene3D" id="1.10.540.10">
    <property type="entry name" value="Acyl-CoA dehydrogenase/oxidase, N-terminal domain"/>
    <property type="match status" value="1"/>
</dbReference>
<dbReference type="InterPro" id="IPR009075">
    <property type="entry name" value="AcylCo_DH/oxidase_C"/>
</dbReference>
<evidence type="ECO:0000259" key="8">
    <source>
        <dbReference type="Pfam" id="PF02771"/>
    </source>
</evidence>
<evidence type="ECO:0000313" key="9">
    <source>
        <dbReference type="EMBL" id="NMG45123.1"/>
    </source>
</evidence>
<dbReference type="InterPro" id="IPR036250">
    <property type="entry name" value="AcylCo_DH-like_C"/>
</dbReference>
<dbReference type="Gene3D" id="1.20.140.10">
    <property type="entry name" value="Butyryl-CoA Dehydrogenase, subunit A, domain 3"/>
    <property type="match status" value="1"/>
</dbReference>
<feature type="domain" description="Acyl-CoA oxidase/dehydrogenase middle" evidence="7">
    <location>
        <begin position="120"/>
        <end position="215"/>
    </location>
</feature>
<evidence type="ECO:0000256" key="4">
    <source>
        <dbReference type="ARBA" id="ARBA00022827"/>
    </source>
</evidence>
<feature type="domain" description="Acyl-CoA dehydrogenase/oxidase N-terminal" evidence="8">
    <location>
        <begin position="7"/>
        <end position="116"/>
    </location>
</feature>
<dbReference type="Pfam" id="PF02771">
    <property type="entry name" value="Acyl-CoA_dh_N"/>
    <property type="match status" value="1"/>
</dbReference>
<dbReference type="Pfam" id="PF00441">
    <property type="entry name" value="Acyl-CoA_dh_1"/>
    <property type="match status" value="1"/>
</dbReference>
<evidence type="ECO:0000256" key="1">
    <source>
        <dbReference type="ARBA" id="ARBA00001974"/>
    </source>
</evidence>
<dbReference type="InterPro" id="IPR013786">
    <property type="entry name" value="AcylCoA_DH/ox_N"/>
</dbReference>
<dbReference type="PROSITE" id="PS00073">
    <property type="entry name" value="ACYL_COA_DH_2"/>
    <property type="match status" value="1"/>
</dbReference>